<protein>
    <submittedName>
        <fullName evidence="2">Uncharacterized protein</fullName>
    </submittedName>
</protein>
<dbReference type="AlphaFoldDB" id="A0A2G9RBM6"/>
<accession>A0A2G9RBM6</accession>
<feature type="compositionally biased region" description="Basic and acidic residues" evidence="1">
    <location>
        <begin position="31"/>
        <end position="45"/>
    </location>
</feature>
<sequence length="120" mass="13928">MFLIHISGHKYLCAKYIFCFILIGEKRLRMSEDTRKPPPPEEGEQRTPQPEDVEEGEVVEIVTTGDVHVVEEQSPHFTTVSAQRLIQDIMFCSQNLDIIKEKTKEIEQRMKNMIDVLGRI</sequence>
<evidence type="ECO:0000256" key="1">
    <source>
        <dbReference type="SAM" id="MobiDB-lite"/>
    </source>
</evidence>
<proteinExistence type="predicted"/>
<organism evidence="2 3">
    <name type="scientific">Aquarana catesbeiana</name>
    <name type="common">American bullfrog</name>
    <name type="synonym">Rana catesbeiana</name>
    <dbReference type="NCBI Taxonomy" id="8400"/>
    <lineage>
        <taxon>Eukaryota</taxon>
        <taxon>Metazoa</taxon>
        <taxon>Chordata</taxon>
        <taxon>Craniata</taxon>
        <taxon>Vertebrata</taxon>
        <taxon>Euteleostomi</taxon>
        <taxon>Amphibia</taxon>
        <taxon>Batrachia</taxon>
        <taxon>Anura</taxon>
        <taxon>Neobatrachia</taxon>
        <taxon>Ranoidea</taxon>
        <taxon>Ranidae</taxon>
        <taxon>Aquarana</taxon>
    </lineage>
</organism>
<reference evidence="3" key="1">
    <citation type="journal article" date="2017" name="Nat. Commun.">
        <title>The North American bullfrog draft genome provides insight into hormonal regulation of long noncoding RNA.</title>
        <authorList>
            <person name="Hammond S.A."/>
            <person name="Warren R.L."/>
            <person name="Vandervalk B.P."/>
            <person name="Kucuk E."/>
            <person name="Khan H."/>
            <person name="Gibb E.A."/>
            <person name="Pandoh P."/>
            <person name="Kirk H."/>
            <person name="Zhao Y."/>
            <person name="Jones M."/>
            <person name="Mungall A.J."/>
            <person name="Coope R."/>
            <person name="Pleasance S."/>
            <person name="Moore R.A."/>
            <person name="Holt R.A."/>
            <person name="Round J.M."/>
            <person name="Ohora S."/>
            <person name="Walle B.V."/>
            <person name="Veldhoen N."/>
            <person name="Helbing C.C."/>
            <person name="Birol I."/>
        </authorList>
    </citation>
    <scope>NUCLEOTIDE SEQUENCE [LARGE SCALE GENOMIC DNA]</scope>
</reference>
<dbReference type="Proteomes" id="UP000228934">
    <property type="component" value="Unassembled WGS sequence"/>
</dbReference>
<dbReference type="EMBL" id="KV950006">
    <property type="protein sequence ID" value="PIO25277.1"/>
    <property type="molecule type" value="Genomic_DNA"/>
</dbReference>
<evidence type="ECO:0000313" key="3">
    <source>
        <dbReference type="Proteomes" id="UP000228934"/>
    </source>
</evidence>
<name>A0A2G9RBM6_AQUCT</name>
<gene>
    <name evidence="2" type="ORF">AB205_0063630</name>
</gene>
<feature type="region of interest" description="Disordered" evidence="1">
    <location>
        <begin position="31"/>
        <end position="55"/>
    </location>
</feature>
<evidence type="ECO:0000313" key="2">
    <source>
        <dbReference type="EMBL" id="PIO25277.1"/>
    </source>
</evidence>
<keyword evidence="3" id="KW-1185">Reference proteome</keyword>